<comment type="pathway">
    <text evidence="3 14">Cofactor biosynthesis; riboflavin biosynthesis; 5-amino-6-(D-ribitylamino)uracil from GTP: step 3/4.</text>
</comment>
<feature type="binding site" evidence="17">
    <location>
        <position position="76"/>
    </location>
    <ligand>
        <name>Zn(2+)</name>
        <dbReference type="ChEBI" id="CHEBI:29105"/>
        <note>catalytic</note>
    </ligand>
</feature>
<dbReference type="PROSITE" id="PS51747">
    <property type="entry name" value="CYT_DCMP_DEAMINASES_2"/>
    <property type="match status" value="1"/>
</dbReference>
<dbReference type="Gene3D" id="3.40.430.10">
    <property type="entry name" value="Dihydrofolate Reductase, subunit A"/>
    <property type="match status" value="1"/>
</dbReference>
<keyword evidence="9 14" id="KW-0521">NADP</keyword>
<evidence type="ECO:0000256" key="12">
    <source>
        <dbReference type="ARBA" id="ARBA00049861"/>
    </source>
</evidence>
<dbReference type="InterPro" id="IPR016193">
    <property type="entry name" value="Cytidine_deaminase-like"/>
</dbReference>
<dbReference type="GO" id="GO:0008703">
    <property type="term" value="F:5-amino-6-(5-phosphoribosylamino)uracil reductase activity"/>
    <property type="evidence" value="ECO:0007669"/>
    <property type="project" value="UniProtKB-EC"/>
</dbReference>
<comment type="similarity">
    <text evidence="4 14">In the N-terminal section; belongs to the cytidine and deoxycytidylate deaminase family.</text>
</comment>
<comment type="cofactor">
    <cofactor evidence="14 17">
        <name>Zn(2+)</name>
        <dbReference type="ChEBI" id="CHEBI:29105"/>
    </cofactor>
    <text evidence="14 17">Binds 1 zinc ion.</text>
</comment>
<dbReference type="AlphaFoldDB" id="A0A0B8QNA8"/>
<keyword evidence="10 14" id="KW-0560">Oxidoreductase</keyword>
<dbReference type="NCBIfam" id="TIGR00326">
    <property type="entry name" value="eubact_ribD"/>
    <property type="match status" value="1"/>
</dbReference>
<dbReference type="Pfam" id="PF01872">
    <property type="entry name" value="RibD_C"/>
    <property type="match status" value="1"/>
</dbReference>
<evidence type="ECO:0000256" key="16">
    <source>
        <dbReference type="PIRSR" id="PIRSR006769-2"/>
    </source>
</evidence>
<feature type="binding site" evidence="16">
    <location>
        <position position="155"/>
    </location>
    <ligand>
        <name>NADP(+)</name>
        <dbReference type="ChEBI" id="CHEBI:58349"/>
    </ligand>
</feature>
<feature type="binding site" evidence="16">
    <location>
        <position position="208"/>
    </location>
    <ligand>
        <name>substrate</name>
    </ligand>
</feature>
<evidence type="ECO:0000256" key="17">
    <source>
        <dbReference type="PIRSR" id="PIRSR006769-3"/>
    </source>
</evidence>
<dbReference type="InterPro" id="IPR004794">
    <property type="entry name" value="Eubact_RibD"/>
</dbReference>
<dbReference type="PANTHER" id="PTHR38011">
    <property type="entry name" value="DIHYDROFOLATE REDUCTASE FAMILY PROTEIN (AFU_ORTHOLOGUE AFUA_8G06820)"/>
    <property type="match status" value="1"/>
</dbReference>
<evidence type="ECO:0000256" key="10">
    <source>
        <dbReference type="ARBA" id="ARBA00023002"/>
    </source>
</evidence>
<evidence type="ECO:0000256" key="6">
    <source>
        <dbReference type="ARBA" id="ARBA00022723"/>
    </source>
</evidence>
<evidence type="ECO:0000313" key="19">
    <source>
        <dbReference type="Proteomes" id="UP000031847"/>
    </source>
</evidence>
<dbReference type="Gene3D" id="3.40.140.10">
    <property type="entry name" value="Cytidine Deaminase, domain 2"/>
    <property type="match status" value="1"/>
</dbReference>
<evidence type="ECO:0000256" key="1">
    <source>
        <dbReference type="ARBA" id="ARBA00002151"/>
    </source>
</evidence>
<accession>A0A0B8QNA8</accession>
<dbReference type="Pfam" id="PF00383">
    <property type="entry name" value="dCMP_cyt_deam_1"/>
    <property type="match status" value="1"/>
</dbReference>
<proteinExistence type="inferred from homology"/>
<evidence type="ECO:0000256" key="8">
    <source>
        <dbReference type="ARBA" id="ARBA00022833"/>
    </source>
</evidence>
<evidence type="ECO:0000256" key="15">
    <source>
        <dbReference type="PIRSR" id="PIRSR006769-1"/>
    </source>
</evidence>
<feature type="binding site" evidence="16">
    <location>
        <position position="185"/>
    </location>
    <ligand>
        <name>substrate</name>
    </ligand>
</feature>
<evidence type="ECO:0000256" key="13">
    <source>
        <dbReference type="ARBA" id="ARBA00049886"/>
    </source>
</evidence>
<dbReference type="FunFam" id="3.40.140.10:FF:000025">
    <property type="entry name" value="Riboflavin biosynthesis protein RibD"/>
    <property type="match status" value="1"/>
</dbReference>
<keyword evidence="8 14" id="KW-0862">Zinc</keyword>
<dbReference type="EC" id="1.1.1.193" evidence="14"/>
<evidence type="ECO:0000256" key="11">
    <source>
        <dbReference type="ARBA" id="ARBA00023268"/>
    </source>
</evidence>
<dbReference type="SUPFAM" id="SSF53927">
    <property type="entry name" value="Cytidine deaminase-like"/>
    <property type="match status" value="1"/>
</dbReference>
<dbReference type="CDD" id="cd01284">
    <property type="entry name" value="Riboflavin_deaminase-reductase"/>
    <property type="match status" value="1"/>
</dbReference>
<comment type="catalytic activity">
    <reaction evidence="13 14">
        <text>2,5-diamino-6-hydroxy-4-(5-phosphoribosylamino)-pyrimidine + H2O + H(+) = 5-amino-6-(5-phospho-D-ribosylamino)uracil + NH4(+)</text>
        <dbReference type="Rhea" id="RHEA:21868"/>
        <dbReference type="ChEBI" id="CHEBI:15377"/>
        <dbReference type="ChEBI" id="CHEBI:15378"/>
        <dbReference type="ChEBI" id="CHEBI:28938"/>
        <dbReference type="ChEBI" id="CHEBI:58453"/>
        <dbReference type="ChEBI" id="CHEBI:58614"/>
        <dbReference type="EC" id="3.5.4.26"/>
    </reaction>
</comment>
<feature type="binding site" evidence="17">
    <location>
        <position position="51"/>
    </location>
    <ligand>
        <name>Zn(2+)</name>
        <dbReference type="ChEBI" id="CHEBI:29105"/>
        <note>catalytic</note>
    </ligand>
</feature>
<dbReference type="UniPathway" id="UPA00275">
    <property type="reaction ID" value="UER00401"/>
</dbReference>
<dbReference type="Proteomes" id="UP000031847">
    <property type="component" value="Unassembled WGS sequence"/>
</dbReference>
<keyword evidence="6 14" id="KW-0479">Metal-binding</keyword>
<feature type="binding site" evidence="16">
    <location>
        <begin position="295"/>
        <end position="301"/>
    </location>
    <ligand>
        <name>NADP(+)</name>
        <dbReference type="ChEBI" id="CHEBI:58349"/>
    </ligand>
</feature>
<keyword evidence="7 14" id="KW-0378">Hydrolase</keyword>
<dbReference type="SUPFAM" id="SSF53597">
    <property type="entry name" value="Dihydrofolate reductase-like"/>
    <property type="match status" value="1"/>
</dbReference>
<feature type="binding site" evidence="16">
    <location>
        <position position="171"/>
    </location>
    <ligand>
        <name>NADP(+)</name>
        <dbReference type="ChEBI" id="CHEBI:58349"/>
    </ligand>
</feature>
<dbReference type="PANTHER" id="PTHR38011:SF7">
    <property type="entry name" value="2,5-DIAMINO-6-RIBOSYLAMINO-4(3H)-PYRIMIDINONE 5'-PHOSPHATE REDUCTASE"/>
    <property type="match status" value="1"/>
</dbReference>
<evidence type="ECO:0000256" key="9">
    <source>
        <dbReference type="ARBA" id="ARBA00022857"/>
    </source>
</evidence>
<keyword evidence="11" id="KW-0511">Multifunctional enzyme</keyword>
<comment type="pathway">
    <text evidence="2 14">Cofactor biosynthesis; riboflavin biosynthesis; 5-amino-6-(D-ribitylamino)uracil from GTP: step 2/4.</text>
</comment>
<comment type="similarity">
    <text evidence="5 14">In the C-terminal section; belongs to the HTP reductase family.</text>
</comment>
<dbReference type="EC" id="3.5.4.26" evidence="14"/>
<dbReference type="InterPro" id="IPR011549">
    <property type="entry name" value="RibD_C"/>
</dbReference>
<feature type="binding site" evidence="16">
    <location>
        <position position="205"/>
    </location>
    <ligand>
        <name>substrate</name>
    </ligand>
</feature>
<feature type="binding site" evidence="16">
    <location>
        <position position="197"/>
    </location>
    <ligand>
        <name>NADP(+)</name>
        <dbReference type="ChEBI" id="CHEBI:58349"/>
    </ligand>
</feature>
<dbReference type="GO" id="GO:0046872">
    <property type="term" value="F:metal ion binding"/>
    <property type="evidence" value="ECO:0007669"/>
    <property type="project" value="UniProtKB-KW"/>
</dbReference>
<organism evidence="18 19">
    <name type="scientific">Lactococcus lactis subsp. lactis</name>
    <name type="common">Streptococcus lactis</name>
    <dbReference type="NCBI Taxonomy" id="1360"/>
    <lineage>
        <taxon>Bacteria</taxon>
        <taxon>Bacillati</taxon>
        <taxon>Bacillota</taxon>
        <taxon>Bacilli</taxon>
        <taxon>Lactobacillales</taxon>
        <taxon>Streptococcaceae</taxon>
        <taxon>Lactococcus</taxon>
    </lineage>
</organism>
<dbReference type="NCBIfam" id="TIGR00227">
    <property type="entry name" value="ribD_Cterm"/>
    <property type="match status" value="1"/>
</dbReference>
<dbReference type="InterPro" id="IPR024072">
    <property type="entry name" value="DHFR-like_dom_sf"/>
</dbReference>
<dbReference type="RefSeq" id="WP_025016623.1">
    <property type="nucleotide sequence ID" value="NZ_BAABQR010000001.1"/>
</dbReference>
<dbReference type="EMBL" id="BBSI01000017">
    <property type="protein sequence ID" value="GAM80071.1"/>
    <property type="molecule type" value="Genomic_DNA"/>
</dbReference>
<protein>
    <recommendedName>
        <fullName evidence="14">Riboflavin biosynthesis protein RibD</fullName>
    </recommendedName>
    <domain>
        <recommendedName>
            <fullName evidence="14">Diaminohydroxyphosphoribosylaminopyrimidine deaminase</fullName>
            <shortName evidence="14">DRAP deaminase</shortName>
            <ecNumber evidence="14">3.5.4.26</ecNumber>
        </recommendedName>
        <alternativeName>
            <fullName evidence="14">Riboflavin-specific deaminase</fullName>
        </alternativeName>
    </domain>
    <domain>
        <recommendedName>
            <fullName evidence="14">5-amino-6-(5-phosphoribosylamino)uracil reductase</fullName>
            <ecNumber evidence="14">1.1.1.193</ecNumber>
        </recommendedName>
        <alternativeName>
            <fullName evidence="14">HTP reductase</fullName>
        </alternativeName>
    </domain>
</protein>
<evidence type="ECO:0000256" key="2">
    <source>
        <dbReference type="ARBA" id="ARBA00004882"/>
    </source>
</evidence>
<evidence type="ECO:0000256" key="4">
    <source>
        <dbReference type="ARBA" id="ARBA00005259"/>
    </source>
</evidence>
<feature type="binding site" evidence="16">
    <location>
        <position position="169"/>
    </location>
    <ligand>
        <name>NADP(+)</name>
        <dbReference type="ChEBI" id="CHEBI:58349"/>
    </ligand>
</feature>
<comment type="caution">
    <text evidence="18">The sequence shown here is derived from an EMBL/GenBank/DDBJ whole genome shotgun (WGS) entry which is preliminary data.</text>
</comment>
<feature type="binding site" evidence="16">
    <location>
        <position position="222"/>
    </location>
    <ligand>
        <name>NADP(+)</name>
        <dbReference type="ChEBI" id="CHEBI:58349"/>
    </ligand>
</feature>
<evidence type="ECO:0000256" key="5">
    <source>
        <dbReference type="ARBA" id="ARBA00007417"/>
    </source>
</evidence>
<dbReference type="PIRSF" id="PIRSF006769">
    <property type="entry name" value="RibD"/>
    <property type="match status" value="1"/>
</dbReference>
<sequence length="362" mass="39481">MKKDEYYMDLAIVLAKKGGGNVNPNPQVGALIVKEGRIIGQGYHEKYGKAHAEINAFKDCNESPEGATLYVTLEPCAHQGKQPPCFEAIIKNGIKRVVIGHLDPNPLVSGKGIKVMREAGIEVSLNVLEKECEELNKIFFYYVSQGLPYVMMKYAMTLDGKIVTSAGQSKWITGEIARQKVHQDRSRFMAIMIGVETLILDDPQLSVRLENGKNPIRIICDTHLRSPLASKIVSTATEIPTIIATAESDPEKQAPFLKAGCEIILVSCLEGRLNLKELTKKLGEKGIDSIILEGGGTLNASALKAGIVQKVQTYIALKIFGGKEAPSPVEGHGIEQPNQAYLLEGAQITYLGEDILLESELL</sequence>
<reference evidence="18 19" key="1">
    <citation type="submission" date="2015-01" db="EMBL/GenBank/DDBJ databases">
        <title>Lactococcus lactis subsp.lactis JCM 5805 whole genome shotgun sequence.</title>
        <authorList>
            <person name="Fujii T."/>
            <person name="Tomita Y."/>
            <person name="Ikushima S."/>
            <person name="Fujiwara D."/>
        </authorList>
    </citation>
    <scope>NUCLEOTIDE SEQUENCE [LARGE SCALE GENOMIC DNA]</scope>
    <source>
        <strain evidence="18 19">JCM 5805</strain>
    </source>
</reference>
<evidence type="ECO:0000256" key="14">
    <source>
        <dbReference type="PIRNR" id="PIRNR006769"/>
    </source>
</evidence>
<feature type="active site" description="Proton donor" evidence="15">
    <location>
        <position position="53"/>
    </location>
</feature>
<dbReference type="GO" id="GO:0008835">
    <property type="term" value="F:diaminohydroxyphosphoribosylaminopyrimidine deaminase activity"/>
    <property type="evidence" value="ECO:0007669"/>
    <property type="project" value="UniProtKB-EC"/>
</dbReference>
<comment type="function">
    <text evidence="1 14">Converts 2,5-diamino-6-(ribosylamino)-4(3h)-pyrimidinone 5'-phosphate into 5-amino-6-(ribosylamino)-2,4(1h,3h)-pyrimidinedione 5'-phosphate.</text>
</comment>
<dbReference type="InterPro" id="IPR002734">
    <property type="entry name" value="RibDG_C"/>
</dbReference>
<keyword evidence="14" id="KW-0686">Riboflavin biosynthesis</keyword>
<gene>
    <name evidence="18" type="ORF">JCM5805K_1179</name>
</gene>
<dbReference type="InterPro" id="IPR050765">
    <property type="entry name" value="Riboflavin_Biosynth_HTPR"/>
</dbReference>
<feature type="binding site" evidence="16">
    <location>
        <position position="293"/>
    </location>
    <ligand>
        <name>substrate</name>
    </ligand>
</feature>
<comment type="catalytic activity">
    <reaction evidence="12 14">
        <text>5-amino-6-(5-phospho-D-ribitylamino)uracil + NADP(+) = 5-amino-6-(5-phospho-D-ribosylamino)uracil + NADPH + H(+)</text>
        <dbReference type="Rhea" id="RHEA:17845"/>
        <dbReference type="ChEBI" id="CHEBI:15378"/>
        <dbReference type="ChEBI" id="CHEBI:57783"/>
        <dbReference type="ChEBI" id="CHEBI:58349"/>
        <dbReference type="ChEBI" id="CHEBI:58421"/>
        <dbReference type="ChEBI" id="CHEBI:58453"/>
        <dbReference type="EC" id="1.1.1.193"/>
    </reaction>
</comment>
<dbReference type="GO" id="GO:0009231">
    <property type="term" value="P:riboflavin biosynthetic process"/>
    <property type="evidence" value="ECO:0007669"/>
    <property type="project" value="UniProtKB-UniPathway"/>
</dbReference>
<feature type="binding site" evidence="16">
    <location>
        <position position="201"/>
    </location>
    <ligand>
        <name>NADP(+)</name>
        <dbReference type="ChEBI" id="CHEBI:58349"/>
    </ligand>
</feature>
<dbReference type="PATRIC" id="fig|1360.96.peg.1321"/>
<evidence type="ECO:0000256" key="3">
    <source>
        <dbReference type="ARBA" id="ARBA00004910"/>
    </source>
</evidence>
<name>A0A0B8QNA8_LACLL</name>
<evidence type="ECO:0000256" key="7">
    <source>
        <dbReference type="ARBA" id="ARBA00022801"/>
    </source>
</evidence>
<dbReference type="GO" id="GO:0050661">
    <property type="term" value="F:NADP binding"/>
    <property type="evidence" value="ECO:0007669"/>
    <property type="project" value="InterPro"/>
</dbReference>
<feature type="binding site" evidence="17">
    <location>
        <position position="85"/>
    </location>
    <ligand>
        <name>Zn(2+)</name>
        <dbReference type="ChEBI" id="CHEBI:29105"/>
        <note>catalytic</note>
    </ligand>
</feature>
<evidence type="ECO:0000313" key="18">
    <source>
        <dbReference type="EMBL" id="GAM80071.1"/>
    </source>
</evidence>
<dbReference type="InterPro" id="IPR002125">
    <property type="entry name" value="CMP_dCMP_dom"/>
</dbReference>